<accession>A0A225V133</accession>
<dbReference type="Proteomes" id="UP000198211">
    <property type="component" value="Unassembled WGS sequence"/>
</dbReference>
<dbReference type="AlphaFoldDB" id="A0A225V133"/>
<dbReference type="EMBL" id="NBNE01009367">
    <property type="protein sequence ID" value="OWY98476.1"/>
    <property type="molecule type" value="Genomic_DNA"/>
</dbReference>
<organism evidence="1 2">
    <name type="scientific">Phytophthora megakarya</name>
    <dbReference type="NCBI Taxonomy" id="4795"/>
    <lineage>
        <taxon>Eukaryota</taxon>
        <taxon>Sar</taxon>
        <taxon>Stramenopiles</taxon>
        <taxon>Oomycota</taxon>
        <taxon>Peronosporomycetes</taxon>
        <taxon>Peronosporales</taxon>
        <taxon>Peronosporaceae</taxon>
        <taxon>Phytophthora</taxon>
    </lineage>
</organism>
<protein>
    <submittedName>
        <fullName evidence="1">Uncharacterized protein</fullName>
    </submittedName>
</protein>
<evidence type="ECO:0000313" key="2">
    <source>
        <dbReference type="Proteomes" id="UP000198211"/>
    </source>
</evidence>
<reference evidence="2" key="1">
    <citation type="submission" date="2017-03" db="EMBL/GenBank/DDBJ databases">
        <title>Phytopthora megakarya and P. palmivora, two closely related causual agents of cacao black pod achieved similar genome size and gene model numbers by different mechanisms.</title>
        <authorList>
            <person name="Ali S."/>
            <person name="Shao J."/>
            <person name="Larry D.J."/>
            <person name="Kronmiller B."/>
            <person name="Shen D."/>
            <person name="Strem M.D."/>
            <person name="Melnick R.L."/>
            <person name="Guiltinan M.J."/>
            <person name="Tyler B.M."/>
            <person name="Meinhardt L.W."/>
            <person name="Bailey B.A."/>
        </authorList>
    </citation>
    <scope>NUCLEOTIDE SEQUENCE [LARGE SCALE GENOMIC DNA]</scope>
    <source>
        <strain evidence="2">zdho120</strain>
    </source>
</reference>
<gene>
    <name evidence="1" type="ORF">PHMEG_00030752</name>
</gene>
<sequence length="96" mass="11042">MFERSGREAKEHVKPFLETCGDRDLERQLTPMLLRDIQTLEDFVSDIQKVEKRVSTRSSSQIQVGVMIVTTVAVAVRREVAVNHATPHVLRWSMHL</sequence>
<evidence type="ECO:0000313" key="1">
    <source>
        <dbReference type="EMBL" id="OWY98476.1"/>
    </source>
</evidence>
<name>A0A225V133_9STRA</name>
<dbReference type="STRING" id="4795.A0A225V133"/>
<proteinExistence type="predicted"/>
<keyword evidence="2" id="KW-1185">Reference proteome</keyword>
<comment type="caution">
    <text evidence="1">The sequence shown here is derived from an EMBL/GenBank/DDBJ whole genome shotgun (WGS) entry which is preliminary data.</text>
</comment>